<evidence type="ECO:0000313" key="2">
    <source>
        <dbReference type="Proteomes" id="UP001301566"/>
    </source>
</evidence>
<dbReference type="Proteomes" id="UP001301566">
    <property type="component" value="Segment"/>
</dbReference>
<organism evidence="1 2">
    <name type="scientific">Roseobacter phage CRP-114</name>
    <dbReference type="NCBI Taxonomy" id="3072842"/>
    <lineage>
        <taxon>Viruses</taxon>
        <taxon>Duplodnaviria</taxon>
        <taxon>Heunggongvirae</taxon>
        <taxon>Uroviricota</taxon>
        <taxon>Caudoviricetes</taxon>
        <taxon>Autographivirales</taxon>
        <taxon>Autographivirales incertae sedis</taxon>
        <taxon>Dynamenevirus</taxon>
        <taxon>Dynamenevirus CRP114</taxon>
    </lineage>
</organism>
<protein>
    <submittedName>
        <fullName evidence="1">Uncharacterized protein</fullName>
    </submittedName>
</protein>
<evidence type="ECO:0000313" key="1">
    <source>
        <dbReference type="EMBL" id="WMM95220.1"/>
    </source>
</evidence>
<gene>
    <name evidence="1" type="ORF">CRP114_gp21</name>
</gene>
<name>A0AAX3ZWK7_9CAUD</name>
<keyword evidence="2" id="KW-1185">Reference proteome</keyword>
<proteinExistence type="predicted"/>
<reference evidence="1 2" key="1">
    <citation type="submission" date="2023-08" db="EMBL/GenBank/DDBJ databases">
        <authorList>
            <person name="Du S."/>
            <person name="Wu Z."/>
            <person name="Wu Y."/>
            <person name="Yang M."/>
            <person name="Shao J."/>
            <person name="Liu H."/>
            <person name="Zhao Y."/>
            <person name="Zhang Z."/>
        </authorList>
    </citation>
    <scope>NUCLEOTIDE SEQUENCE [LARGE SCALE GENOMIC DNA]</scope>
</reference>
<accession>A0AAX3ZWK7</accession>
<dbReference type="EMBL" id="OR420740">
    <property type="protein sequence ID" value="WMM95220.1"/>
    <property type="molecule type" value="Genomic_DNA"/>
</dbReference>
<sequence>MNDEVSLAVVSHMAQCVARLAEVHPNLKDLEMQNMVHDAALICLSIMSFKDPEDGGADLFTFDGGKMQ</sequence>